<dbReference type="GO" id="GO:0030416">
    <property type="term" value="P:methylamine metabolic process"/>
    <property type="evidence" value="ECO:0007669"/>
    <property type="project" value="InterPro"/>
</dbReference>
<reference evidence="7 8" key="1">
    <citation type="submission" date="2017-09" db="EMBL/GenBank/DDBJ databases">
        <title>Large-scale bioinformatics analysis of Bacillus genomes uncovers conserved roles of natural products in bacterial physiology.</title>
        <authorList>
            <consortium name="Agbiome Team Llc"/>
            <person name="Bleich R.M."/>
            <person name="Grubbs K.J."/>
            <person name="Santa Maria K.C."/>
            <person name="Allen S.E."/>
            <person name="Farag S."/>
            <person name="Shank E.A."/>
            <person name="Bowers A."/>
        </authorList>
    </citation>
    <scope>NUCLEOTIDE SEQUENCE [LARGE SCALE GENOMIC DNA]</scope>
    <source>
        <strain evidence="7 8">AFS067272</strain>
    </source>
</reference>
<sequence length="137" mass="15594">MIFINVFKIVLGIIFLKSSLTKVKKIYQFYKAIEDYRFIKQKLLIFVVPLLIVIENMLALCLIFPVNPVLFLILGASLQLFYIVLLFFNTGKNFTNNCQCFSLNAPGNVTGKNISVNVLLLISIVLIYGWLINIGIE</sequence>
<evidence type="ECO:0000256" key="5">
    <source>
        <dbReference type="SAM" id="Phobius"/>
    </source>
</evidence>
<evidence type="ECO:0000256" key="4">
    <source>
        <dbReference type="ARBA" id="ARBA00023136"/>
    </source>
</evidence>
<evidence type="ECO:0000256" key="2">
    <source>
        <dbReference type="ARBA" id="ARBA00022692"/>
    </source>
</evidence>
<feature type="transmembrane region" description="Helical" evidence="5">
    <location>
        <begin position="71"/>
        <end position="88"/>
    </location>
</feature>
<dbReference type="AlphaFoldDB" id="A0AA44Q6H7"/>
<evidence type="ECO:0000313" key="8">
    <source>
        <dbReference type="Proteomes" id="UP000226357"/>
    </source>
</evidence>
<evidence type="ECO:0000259" key="6">
    <source>
        <dbReference type="Pfam" id="PF07291"/>
    </source>
</evidence>
<comment type="subcellular location">
    <subcellularLocation>
        <location evidence="1">Membrane</location>
        <topology evidence="1">Multi-pass membrane protein</topology>
    </subcellularLocation>
</comment>
<feature type="transmembrane region" description="Helical" evidence="5">
    <location>
        <begin position="43"/>
        <end position="65"/>
    </location>
</feature>
<keyword evidence="2 5" id="KW-0812">Transmembrane</keyword>
<evidence type="ECO:0000313" key="7">
    <source>
        <dbReference type="EMBL" id="PFR90751.1"/>
    </source>
</evidence>
<dbReference type="InterPro" id="IPR009908">
    <property type="entry name" value="Methylamine_util_MauE"/>
</dbReference>
<gene>
    <name evidence="7" type="ORF">COK38_23300</name>
</gene>
<organism evidence="7 8">
    <name type="scientific">Bacillus cereus</name>
    <dbReference type="NCBI Taxonomy" id="1396"/>
    <lineage>
        <taxon>Bacteria</taxon>
        <taxon>Bacillati</taxon>
        <taxon>Bacillota</taxon>
        <taxon>Bacilli</taxon>
        <taxon>Bacillales</taxon>
        <taxon>Bacillaceae</taxon>
        <taxon>Bacillus</taxon>
        <taxon>Bacillus cereus group</taxon>
    </lineage>
</organism>
<dbReference type="Pfam" id="PF07291">
    <property type="entry name" value="MauE"/>
    <property type="match status" value="1"/>
</dbReference>
<feature type="transmembrane region" description="Helical" evidence="5">
    <location>
        <begin position="118"/>
        <end position="136"/>
    </location>
</feature>
<dbReference type="EMBL" id="NVBO01000295">
    <property type="protein sequence ID" value="PFR90751.1"/>
    <property type="molecule type" value="Genomic_DNA"/>
</dbReference>
<comment type="caution">
    <text evidence="7">The sequence shown here is derived from an EMBL/GenBank/DDBJ whole genome shotgun (WGS) entry which is preliminary data.</text>
</comment>
<accession>A0AA44Q6H7</accession>
<proteinExistence type="predicted"/>
<feature type="domain" description="Methylamine utilisation protein MauE" evidence="6">
    <location>
        <begin position="2"/>
        <end position="127"/>
    </location>
</feature>
<dbReference type="Proteomes" id="UP000226357">
    <property type="component" value="Unassembled WGS sequence"/>
</dbReference>
<dbReference type="RefSeq" id="WP_098523665.1">
    <property type="nucleotide sequence ID" value="NZ_NUYJ01000124.1"/>
</dbReference>
<name>A0AA44Q6H7_BACCE</name>
<evidence type="ECO:0000256" key="3">
    <source>
        <dbReference type="ARBA" id="ARBA00022989"/>
    </source>
</evidence>
<evidence type="ECO:0000256" key="1">
    <source>
        <dbReference type="ARBA" id="ARBA00004141"/>
    </source>
</evidence>
<keyword evidence="3 5" id="KW-1133">Transmembrane helix</keyword>
<keyword evidence="4 5" id="KW-0472">Membrane</keyword>
<dbReference type="GO" id="GO:0016020">
    <property type="term" value="C:membrane"/>
    <property type="evidence" value="ECO:0007669"/>
    <property type="project" value="UniProtKB-SubCell"/>
</dbReference>
<protein>
    <recommendedName>
        <fullName evidence="6">Methylamine utilisation protein MauE domain-containing protein</fullName>
    </recommendedName>
</protein>